<gene>
    <name evidence="2" type="ordered locus">SCATT_23270</name>
</gene>
<dbReference type="SUPFAM" id="SSF140453">
    <property type="entry name" value="EsxAB dimer-like"/>
    <property type="match status" value="1"/>
</dbReference>
<proteinExistence type="predicted"/>
<dbReference type="InterPro" id="IPR057746">
    <property type="entry name" value="CpnT-like_N"/>
</dbReference>
<feature type="domain" description="Outer membrane channel protein CpnT-like N-terminal" evidence="1">
    <location>
        <begin position="32"/>
        <end position="150"/>
    </location>
</feature>
<dbReference type="STRING" id="1003195.SCATT_23270"/>
<dbReference type="EMBL" id="CP003219">
    <property type="protein sequence ID" value="AEW94698.1"/>
    <property type="molecule type" value="Genomic_DNA"/>
</dbReference>
<dbReference type="KEGG" id="scy:SCATT_23270"/>
<evidence type="ECO:0000259" key="1">
    <source>
        <dbReference type="Pfam" id="PF25547"/>
    </source>
</evidence>
<dbReference type="Gene3D" id="1.10.287.1060">
    <property type="entry name" value="ESAT-6-like"/>
    <property type="match status" value="1"/>
</dbReference>
<evidence type="ECO:0000313" key="2">
    <source>
        <dbReference type="EMBL" id="AEW94698.1"/>
    </source>
</evidence>
<accession>F8JZ30</accession>
<keyword evidence="3" id="KW-1185">Reference proteome</keyword>
<dbReference type="OrthoDB" id="3314917at2"/>
<dbReference type="RefSeq" id="WP_014143087.1">
    <property type="nucleotide sequence ID" value="NC_016111.1"/>
</dbReference>
<reference evidence="3" key="1">
    <citation type="submission" date="2011-12" db="EMBL/GenBank/DDBJ databases">
        <title>Complete genome sequence of Streptomyces cattleya strain DSM 46488.</title>
        <authorList>
            <person name="Ou H.-Y."/>
            <person name="Li P."/>
            <person name="Zhao C."/>
            <person name="O'Hagan D."/>
            <person name="Deng Z."/>
        </authorList>
    </citation>
    <scope>NUCLEOTIDE SEQUENCE [LARGE SCALE GENOMIC DNA]</scope>
    <source>
        <strain evidence="3">ATCC 35852 / DSM 46488 / JCM 4925 / NBRC 14057 / NRRL 8057</strain>
    </source>
</reference>
<dbReference type="Pfam" id="PF25547">
    <property type="entry name" value="WXG100_2"/>
    <property type="match status" value="1"/>
</dbReference>
<name>F8JZ30_STREN</name>
<accession>G8WQG6</accession>
<protein>
    <recommendedName>
        <fullName evidence="1">Outer membrane channel protein CpnT-like N-terminal domain-containing protein</fullName>
    </recommendedName>
</protein>
<evidence type="ECO:0000313" key="3">
    <source>
        <dbReference type="Proteomes" id="UP000007842"/>
    </source>
</evidence>
<dbReference type="Proteomes" id="UP000007842">
    <property type="component" value="Chromosome"/>
</dbReference>
<dbReference type="KEGG" id="sct:SCAT_2341"/>
<dbReference type="AlphaFoldDB" id="F8JZ30"/>
<dbReference type="PATRIC" id="fig|1003195.11.peg.3854"/>
<dbReference type="HOGENOM" id="CLU_613811_0_0_11"/>
<sequence length="446" mass="47645">MVDLNPLHWINKINESIGHSMADVLEFIGITNPAVDPDGIREVARHWKALGDALDDAHWHVGQALGGLRWEGKAAEAFHARAVEVREQCEKTAKACHDGHDQLNRFADQAHEMISEIGKLCAEILEFEVAALPLSLLTGPLAEVASNLAAGERAVRITALIARIAEAARTVDRAAEAILESLGTLGRAMKALTPIAKMAAGGAATTLGYDAIVNPDRLRHADTLEQDVEIGALLGIIGGGFGKGVQSALEGIGPRMVPALGRSGLLDDMGKRRAWKLFWSEDSKIAAPPAIPGDFELMTGDPVYFGKNSTTIGYDPKTLNNTVNIARIPRFHDVIVHGTDEGYYIAGRVNAAGKVLMDDHVSPAHIKEAILNNPNYDGGPVRLISCYSGRAKPGHLPLGQQLANDLGVPVRAPSDRIGTDPGLGPGQKPVIDRGGQWITFRPTGRP</sequence>
<dbReference type="InterPro" id="IPR036689">
    <property type="entry name" value="ESAT-6-like_sf"/>
</dbReference>
<organism evidence="2 3">
    <name type="scientific">Streptantibioticus cattleyicolor (strain ATCC 35852 / DSM 46488 / JCM 4925 / NBRC 14057 / NRRL 8057)</name>
    <name type="common">Streptomyces cattleya</name>
    <dbReference type="NCBI Taxonomy" id="1003195"/>
    <lineage>
        <taxon>Bacteria</taxon>
        <taxon>Bacillati</taxon>
        <taxon>Actinomycetota</taxon>
        <taxon>Actinomycetes</taxon>
        <taxon>Kitasatosporales</taxon>
        <taxon>Streptomycetaceae</taxon>
        <taxon>Streptantibioticus</taxon>
    </lineage>
</organism>
<dbReference type="eggNOG" id="COG1196">
    <property type="taxonomic scope" value="Bacteria"/>
</dbReference>